<proteinExistence type="predicted"/>
<reference evidence="2" key="1">
    <citation type="journal article" date="2019" name="Int. J. Syst. Evol. Microbiol.">
        <title>The Global Catalogue of Microorganisms (GCM) 10K type strain sequencing project: providing services to taxonomists for standard genome sequencing and annotation.</title>
        <authorList>
            <consortium name="The Broad Institute Genomics Platform"/>
            <consortium name="The Broad Institute Genome Sequencing Center for Infectious Disease"/>
            <person name="Wu L."/>
            <person name="Ma J."/>
        </authorList>
    </citation>
    <scope>NUCLEOTIDE SEQUENCE [LARGE SCALE GENOMIC DNA]</scope>
    <source>
        <strain evidence="2">JCM 18283</strain>
    </source>
</reference>
<dbReference type="Proteomes" id="UP001501436">
    <property type="component" value="Unassembled WGS sequence"/>
</dbReference>
<gene>
    <name evidence="1" type="ORF">GCM10023313_07970</name>
</gene>
<comment type="caution">
    <text evidence="1">The sequence shown here is derived from an EMBL/GenBank/DDBJ whole genome shotgun (WGS) entry which is preliminary data.</text>
</comment>
<keyword evidence="2" id="KW-1185">Reference proteome</keyword>
<organism evidence="1 2">
    <name type="scientific">Mucilaginibacter defluvii</name>
    <dbReference type="NCBI Taxonomy" id="1196019"/>
    <lineage>
        <taxon>Bacteria</taxon>
        <taxon>Pseudomonadati</taxon>
        <taxon>Bacteroidota</taxon>
        <taxon>Sphingobacteriia</taxon>
        <taxon>Sphingobacteriales</taxon>
        <taxon>Sphingobacteriaceae</taxon>
        <taxon>Mucilaginibacter</taxon>
    </lineage>
</organism>
<name>A0ABP9FMF5_9SPHI</name>
<protein>
    <submittedName>
        <fullName evidence="1">Uncharacterized protein</fullName>
    </submittedName>
</protein>
<accession>A0ABP9FMF5</accession>
<evidence type="ECO:0000313" key="2">
    <source>
        <dbReference type="Proteomes" id="UP001501436"/>
    </source>
</evidence>
<evidence type="ECO:0000313" key="1">
    <source>
        <dbReference type="EMBL" id="GAA4907531.1"/>
    </source>
</evidence>
<dbReference type="EMBL" id="BAABJI010000001">
    <property type="protein sequence ID" value="GAA4907531.1"/>
    <property type="molecule type" value="Genomic_DNA"/>
</dbReference>
<sequence>MKFESCEKRNVTTEQAIKLFEEQGCHITENEAEKILDILYFLSKLIVNQEIKNEDSGFIHKGEHRRAGG</sequence>